<dbReference type="EMBL" id="CP067420">
    <property type="protein sequence ID" value="QQP92373.1"/>
    <property type="molecule type" value="Genomic_DNA"/>
</dbReference>
<dbReference type="InterPro" id="IPR006975">
    <property type="entry name" value="NifQ"/>
</dbReference>
<dbReference type="Pfam" id="PF04891">
    <property type="entry name" value="NifQ"/>
    <property type="match status" value="1"/>
</dbReference>
<organism evidence="1 2">
    <name type="scientific">Skermanella cutis</name>
    <dbReference type="NCBI Taxonomy" id="2775420"/>
    <lineage>
        <taxon>Bacteria</taxon>
        <taxon>Pseudomonadati</taxon>
        <taxon>Pseudomonadota</taxon>
        <taxon>Alphaproteobacteria</taxon>
        <taxon>Rhodospirillales</taxon>
        <taxon>Azospirillaceae</taxon>
        <taxon>Skermanella</taxon>
    </lineage>
</organism>
<evidence type="ECO:0000313" key="2">
    <source>
        <dbReference type="Proteomes" id="UP000595197"/>
    </source>
</evidence>
<evidence type="ECO:0000313" key="1">
    <source>
        <dbReference type="EMBL" id="QQP92373.1"/>
    </source>
</evidence>
<dbReference type="Proteomes" id="UP000595197">
    <property type="component" value="Chromosome"/>
</dbReference>
<proteinExistence type="predicted"/>
<name>A0ABX7BGE7_9PROT</name>
<accession>A0ABX7BGE7</accession>
<gene>
    <name evidence="1" type="ORF">IGS68_09300</name>
</gene>
<protein>
    <submittedName>
        <fullName evidence="1">Nitrogen fixation protein NifQ</fullName>
    </submittedName>
</protein>
<sequence length="188" mass="20347">MEAAADAGDPDSHVFACILSARAADGADPLDDAIGLAPDELDRLLSKHFPGLAGLDSPVAGYIAARRGRRQGRAVADLVLAEEVDDLRTLLLDHVTAPAEEAVWLAAMVARACLFSNHLWQDLGLTSRKDLSGLLLRHFGPLSAKNTGDMKWKKFFYKQLCDREGLNLCKAPSCGVCTDFKHCFGPEE</sequence>
<reference evidence="1" key="1">
    <citation type="submission" date="2021-02" db="EMBL/GenBank/DDBJ databases">
        <title>Skermanella TT6 skin isolate.</title>
        <authorList>
            <person name="Lee K."/>
            <person name="Ganzorig M."/>
        </authorList>
    </citation>
    <scope>NUCLEOTIDE SEQUENCE</scope>
    <source>
        <strain evidence="1">TT6</strain>
    </source>
</reference>
<keyword evidence="2" id="KW-1185">Reference proteome</keyword>